<proteinExistence type="predicted"/>
<evidence type="ECO:0000313" key="2">
    <source>
        <dbReference type="Proteomes" id="UP000887116"/>
    </source>
</evidence>
<comment type="caution">
    <text evidence="1">The sequence shown here is derived from an EMBL/GenBank/DDBJ whole genome shotgun (WGS) entry which is preliminary data.</text>
</comment>
<dbReference type="AlphaFoldDB" id="A0A8X6GWU3"/>
<reference evidence="1" key="1">
    <citation type="submission" date="2020-07" db="EMBL/GenBank/DDBJ databases">
        <title>Multicomponent nature underlies the extraordinary mechanical properties of spider dragline silk.</title>
        <authorList>
            <person name="Kono N."/>
            <person name="Nakamura H."/>
            <person name="Mori M."/>
            <person name="Yoshida Y."/>
            <person name="Ohtoshi R."/>
            <person name="Malay A.D."/>
            <person name="Moran D.A.P."/>
            <person name="Tomita M."/>
            <person name="Numata K."/>
            <person name="Arakawa K."/>
        </authorList>
    </citation>
    <scope>NUCLEOTIDE SEQUENCE</scope>
</reference>
<gene>
    <name evidence="1" type="ORF">TNCT_365751</name>
</gene>
<keyword evidence="2" id="KW-1185">Reference proteome</keyword>
<accession>A0A8X6GWU3</accession>
<dbReference type="EMBL" id="BMAO01026854">
    <property type="protein sequence ID" value="GFR12931.1"/>
    <property type="molecule type" value="Genomic_DNA"/>
</dbReference>
<evidence type="ECO:0000313" key="1">
    <source>
        <dbReference type="EMBL" id="GFR12931.1"/>
    </source>
</evidence>
<sequence length="79" mass="8949">MSVLNTRVMHMQTSKDSCLNIESSSYHSLDLLTCPLHHNDEVEQNNPELLKEDNSLAASPQYNLCSMPPTENYVLTELI</sequence>
<organism evidence="1 2">
    <name type="scientific">Trichonephila clavata</name>
    <name type="common">Joro spider</name>
    <name type="synonym">Nephila clavata</name>
    <dbReference type="NCBI Taxonomy" id="2740835"/>
    <lineage>
        <taxon>Eukaryota</taxon>
        <taxon>Metazoa</taxon>
        <taxon>Ecdysozoa</taxon>
        <taxon>Arthropoda</taxon>
        <taxon>Chelicerata</taxon>
        <taxon>Arachnida</taxon>
        <taxon>Araneae</taxon>
        <taxon>Araneomorphae</taxon>
        <taxon>Entelegynae</taxon>
        <taxon>Araneoidea</taxon>
        <taxon>Nephilidae</taxon>
        <taxon>Trichonephila</taxon>
    </lineage>
</organism>
<name>A0A8X6GWU3_TRICU</name>
<dbReference type="Proteomes" id="UP000887116">
    <property type="component" value="Unassembled WGS sequence"/>
</dbReference>
<protein>
    <submittedName>
        <fullName evidence="1">Uncharacterized protein</fullName>
    </submittedName>
</protein>